<evidence type="ECO:0000313" key="2">
    <source>
        <dbReference type="EMBL" id="QNT79085.1"/>
    </source>
</evidence>
<reference evidence="2 3" key="1">
    <citation type="submission" date="2020-08" db="EMBL/GenBank/DDBJ databases">
        <title>Complete genome sequence of Entomobacter blattae G55GP.</title>
        <authorList>
            <person name="Poehlein A."/>
            <person name="Guzman J."/>
            <person name="Daniel R."/>
            <person name="Vilcinskas A."/>
        </authorList>
    </citation>
    <scope>NUCLEOTIDE SEQUENCE [LARGE SCALE GENOMIC DNA]</scope>
    <source>
        <strain evidence="2 3">G55GP</strain>
    </source>
</reference>
<dbReference type="NCBIfam" id="TIGR03142">
    <property type="entry name" value="cytochro_ccmI"/>
    <property type="match status" value="1"/>
</dbReference>
<evidence type="ECO:0000256" key="1">
    <source>
        <dbReference type="SAM" id="Phobius"/>
    </source>
</evidence>
<feature type="transmembrane region" description="Helical" evidence="1">
    <location>
        <begin position="93"/>
        <end position="114"/>
    </location>
</feature>
<keyword evidence="1" id="KW-1133">Transmembrane helix</keyword>
<keyword evidence="1" id="KW-0472">Membrane</keyword>
<keyword evidence="1" id="KW-0812">Transmembrane</keyword>
<dbReference type="KEGG" id="ebla:JGUZn3_18710"/>
<dbReference type="EMBL" id="CP060244">
    <property type="protein sequence ID" value="QNT79085.1"/>
    <property type="molecule type" value="Genomic_DNA"/>
</dbReference>
<dbReference type="RefSeq" id="WP_203413281.1">
    <property type="nucleotide sequence ID" value="NZ_CP060244.1"/>
</dbReference>
<dbReference type="Proteomes" id="UP000516349">
    <property type="component" value="Chromosome"/>
</dbReference>
<accession>A0A7H1NTH5</accession>
<name>A0A7H1NTH5_9PROT</name>
<dbReference type="AlphaFoldDB" id="A0A7H1NTH5"/>
<proteinExistence type="predicted"/>
<sequence>MNWFYCALLGLAALSPALWFLASISLRKTAPLILNDSAPKAINFYTAQLEEIKIQLQNDEITPEQYKNAQLEIQRRLLQQAHTQPPLKSQKGSLLGCFIIAGLIPIASLMLYAVNGTPSLPAFPLSEQIKKQESENHKAEQLIAVLKEKLNAIPAGSEKAFPVLVLLGQAELKTGHLKEAATTLTNALSLHFDPLLAAITAETITQENGHVTPYAVELFKKALKAAPDNAPWKEQAQRRINQIGQ</sequence>
<evidence type="ECO:0000313" key="3">
    <source>
        <dbReference type="Proteomes" id="UP000516349"/>
    </source>
</evidence>
<gene>
    <name evidence="2" type="ORF">JGUZn3_18710</name>
</gene>
<protein>
    <submittedName>
        <fullName evidence="2">Uncharacterized protein</fullName>
    </submittedName>
</protein>
<organism evidence="2 3">
    <name type="scientific">Entomobacter blattae</name>
    <dbReference type="NCBI Taxonomy" id="2762277"/>
    <lineage>
        <taxon>Bacteria</taxon>
        <taxon>Pseudomonadati</taxon>
        <taxon>Pseudomonadota</taxon>
        <taxon>Alphaproteobacteria</taxon>
        <taxon>Acetobacterales</taxon>
        <taxon>Acetobacteraceae</taxon>
        <taxon>Entomobacter</taxon>
    </lineage>
</organism>
<dbReference type="InterPro" id="IPR017560">
    <property type="entry name" value="Cyt_c_biogenesis_CcmI"/>
</dbReference>
<keyword evidence="3" id="KW-1185">Reference proteome</keyword>